<comment type="caution">
    <text evidence="1">The sequence shown here is derived from an EMBL/GenBank/DDBJ whole genome shotgun (WGS) entry which is preliminary data.</text>
</comment>
<reference evidence="1" key="1">
    <citation type="submission" date="2021-04" db="EMBL/GenBank/DDBJ databases">
        <authorList>
            <person name="Tunstrom K."/>
        </authorList>
    </citation>
    <scope>NUCLEOTIDE SEQUENCE</scope>
</reference>
<gene>
    <name evidence="1" type="ORF">PAPOLLO_LOCUS4776</name>
</gene>
<organism evidence="1 2">
    <name type="scientific">Parnassius apollo</name>
    <name type="common">Apollo butterfly</name>
    <name type="synonym">Papilio apollo</name>
    <dbReference type="NCBI Taxonomy" id="110799"/>
    <lineage>
        <taxon>Eukaryota</taxon>
        <taxon>Metazoa</taxon>
        <taxon>Ecdysozoa</taxon>
        <taxon>Arthropoda</taxon>
        <taxon>Hexapoda</taxon>
        <taxon>Insecta</taxon>
        <taxon>Pterygota</taxon>
        <taxon>Neoptera</taxon>
        <taxon>Endopterygota</taxon>
        <taxon>Lepidoptera</taxon>
        <taxon>Glossata</taxon>
        <taxon>Ditrysia</taxon>
        <taxon>Papilionoidea</taxon>
        <taxon>Papilionidae</taxon>
        <taxon>Parnassiinae</taxon>
        <taxon>Parnassini</taxon>
        <taxon>Parnassius</taxon>
        <taxon>Parnassius</taxon>
    </lineage>
</organism>
<accession>A0A8S3WDG6</accession>
<dbReference type="AlphaFoldDB" id="A0A8S3WDG6"/>
<dbReference type="OrthoDB" id="118105at2759"/>
<dbReference type="Proteomes" id="UP000691718">
    <property type="component" value="Unassembled WGS sequence"/>
</dbReference>
<protein>
    <submittedName>
        <fullName evidence="1">(apollo) hypothetical protein</fullName>
    </submittedName>
</protein>
<proteinExistence type="predicted"/>
<sequence>MDISKKTALIEALLLEDLPDCSEDSDVGVSHEEVEKDFQVPLSRGFDDYFEEAIERVLAEIPPSPTNEEVSSGCSVNQVYASLIPIPSPQIALPSTNTSMPRATRPKVVEPTKRKWKKRNLETNISEYNANTEVVEEFFAHFTKPTDIFQFNDRQ</sequence>
<evidence type="ECO:0000313" key="1">
    <source>
        <dbReference type="EMBL" id="CAG4953043.1"/>
    </source>
</evidence>
<dbReference type="EMBL" id="CAJQZP010000287">
    <property type="protein sequence ID" value="CAG4953043.1"/>
    <property type="molecule type" value="Genomic_DNA"/>
</dbReference>
<keyword evidence="2" id="KW-1185">Reference proteome</keyword>
<name>A0A8S3WDG6_PARAO</name>
<evidence type="ECO:0000313" key="2">
    <source>
        <dbReference type="Proteomes" id="UP000691718"/>
    </source>
</evidence>